<evidence type="ECO:0000313" key="4">
    <source>
        <dbReference type="Ensembl" id="ENSSHBP00005025066.1"/>
    </source>
</evidence>
<dbReference type="GO" id="GO:0004843">
    <property type="term" value="F:cysteine-type deubiquitinase activity"/>
    <property type="evidence" value="ECO:0007669"/>
    <property type="project" value="InterPro"/>
</dbReference>
<keyword evidence="5" id="KW-1185">Reference proteome</keyword>
<organism evidence="4 5">
    <name type="scientific">Strigops habroptila</name>
    <name type="common">Kakapo</name>
    <dbReference type="NCBI Taxonomy" id="2489341"/>
    <lineage>
        <taxon>Eukaryota</taxon>
        <taxon>Metazoa</taxon>
        <taxon>Chordata</taxon>
        <taxon>Craniata</taxon>
        <taxon>Vertebrata</taxon>
        <taxon>Euteleostomi</taxon>
        <taxon>Archelosauria</taxon>
        <taxon>Archosauria</taxon>
        <taxon>Dinosauria</taxon>
        <taxon>Saurischia</taxon>
        <taxon>Theropoda</taxon>
        <taxon>Coelurosauria</taxon>
        <taxon>Aves</taxon>
        <taxon>Neognathae</taxon>
        <taxon>Neoaves</taxon>
        <taxon>Telluraves</taxon>
        <taxon>Australaves</taxon>
        <taxon>Psittaciformes</taxon>
        <taxon>Psittacidae</taxon>
        <taxon>Strigops</taxon>
    </lineage>
</organism>
<reference evidence="4 5" key="1">
    <citation type="submission" date="2019-11" db="EMBL/GenBank/DDBJ databases">
        <title>Strigops habroptila (kakapo) genome, bStrHab1, primary haplotype, v2.</title>
        <authorList>
            <person name="Jarvis E.D."/>
            <person name="Howard J."/>
            <person name="Rhie A."/>
            <person name="Phillippy A."/>
            <person name="Korlach J."/>
            <person name="Digby A."/>
            <person name="Iorns D."/>
            <person name="Eason D."/>
            <person name="Robertson B."/>
            <person name="Raemaekers T."/>
            <person name="Howe K."/>
            <person name="Lewin H."/>
            <person name="Damas J."/>
            <person name="Hastie A."/>
            <person name="Tracey A."/>
            <person name="Chow W."/>
            <person name="Fedrigo O."/>
        </authorList>
    </citation>
    <scope>NUCLEOTIDE SEQUENCE [LARGE SCALE GENOMIC DNA]</scope>
</reference>
<feature type="domain" description="Deubiquitinating enzyme MINDY-3/4 conserved" evidence="3">
    <location>
        <begin position="22"/>
        <end position="356"/>
    </location>
</feature>
<protein>
    <submittedName>
        <fullName evidence="4">MINDY family member 4B</fullName>
    </submittedName>
</protein>
<evidence type="ECO:0000313" key="5">
    <source>
        <dbReference type="Proteomes" id="UP000472266"/>
    </source>
</evidence>
<name>A0A672VBA3_STRHB</name>
<accession>A0A672VBA3</accession>
<dbReference type="AlphaFoldDB" id="A0A672VBA3"/>
<evidence type="ECO:0000256" key="1">
    <source>
        <dbReference type="ARBA" id="ARBA00011074"/>
    </source>
</evidence>
<dbReference type="GeneTree" id="ENSGT00940000162644"/>
<dbReference type="Pfam" id="PF13898">
    <property type="entry name" value="MINDY-3_4_CD"/>
    <property type="match status" value="1"/>
</dbReference>
<dbReference type="GO" id="GO:0071108">
    <property type="term" value="P:protein K48-linked deubiquitination"/>
    <property type="evidence" value="ECO:0007669"/>
    <property type="project" value="InterPro"/>
</dbReference>
<proteinExistence type="inferred from homology"/>
<comment type="similarity">
    <text evidence="1">Belongs to the MINDY deubiquitinase family. FAM188 subfamily.</text>
</comment>
<dbReference type="SMART" id="SM01174">
    <property type="entry name" value="DUF4205"/>
    <property type="match status" value="1"/>
</dbReference>
<dbReference type="Ensembl" id="ENSSHBT00005029831.1">
    <property type="protein sequence ID" value="ENSSHBP00005025066.1"/>
    <property type="gene ID" value="ENSSHBG00005020845.1"/>
</dbReference>
<dbReference type="PANTHER" id="PTHR12473:SF18">
    <property type="entry name" value="INACTIVE UBIQUITIN CARBOXYL-TERMINAL HYDROLASE MINDY-4B"/>
    <property type="match status" value="1"/>
</dbReference>
<dbReference type="InParanoid" id="A0A672VBA3"/>
<dbReference type="InterPro" id="IPR039785">
    <property type="entry name" value="MINY3/4"/>
</dbReference>
<reference evidence="4" key="2">
    <citation type="submission" date="2025-08" db="UniProtKB">
        <authorList>
            <consortium name="Ensembl"/>
        </authorList>
    </citation>
    <scope>IDENTIFICATION</scope>
</reference>
<sequence length="361" mass="40660">MAEWAPVLALLPVTSHTKPGLRKLLFGNVSQLFSCEWAKACFRFREPYSDLAYAFEAEKVNISVQPPGSRFPAPCLCLLHHRLCRVSQQEQGEALAAAMADTLWAAGGGERAVICLVTVAVHVVPSNDYRVDNFTERIQLFEFSEKAAAQEFILGHINCFKDERSHGVILFLYSLLFSRTIERVQEDLDHTGTPLLKCSFGNITCTEAVLSLILMGRASLHELDGSQEPGPSDEGIEAWRQRGLVGYLRWSRAQVCPRLRTPRLPIWLCSITGRHSVLFGTDSQLLSDWKRERVFHLYFYNGQLEQTKAAHLTVDTHSHHWEEDQSEDPSSPGKRCPSVEMAIRTKWAGATVSWNGTDPFF</sequence>
<feature type="region of interest" description="Disordered" evidence="2">
    <location>
        <begin position="316"/>
        <end position="336"/>
    </location>
</feature>
<evidence type="ECO:0000256" key="2">
    <source>
        <dbReference type="SAM" id="MobiDB-lite"/>
    </source>
</evidence>
<reference evidence="4" key="3">
    <citation type="submission" date="2025-09" db="UniProtKB">
        <authorList>
            <consortium name="Ensembl"/>
        </authorList>
    </citation>
    <scope>IDENTIFICATION</scope>
</reference>
<dbReference type="OMA" id="DHLQCFK"/>
<dbReference type="InterPro" id="IPR025257">
    <property type="entry name" value="MINDY-3/4_CD"/>
</dbReference>
<dbReference type="GO" id="GO:1990380">
    <property type="term" value="F:K48-linked deubiquitinase activity"/>
    <property type="evidence" value="ECO:0007669"/>
    <property type="project" value="InterPro"/>
</dbReference>
<gene>
    <name evidence="4" type="primary">MINDY4B</name>
</gene>
<evidence type="ECO:0000259" key="3">
    <source>
        <dbReference type="SMART" id="SM01174"/>
    </source>
</evidence>
<dbReference type="PANTHER" id="PTHR12473">
    <property type="entry name" value="UBIQUITIN CARBOXYL-TERMINAL HYDROLASE MINDY-4-RELATED"/>
    <property type="match status" value="1"/>
</dbReference>
<dbReference type="Proteomes" id="UP000472266">
    <property type="component" value="Chromosome 9"/>
</dbReference>